<evidence type="ECO:0000313" key="2">
    <source>
        <dbReference type="Proteomes" id="UP000006911"/>
    </source>
</evidence>
<dbReference type="GeneID" id="9186693"/>
<dbReference type="STRING" id="656061.D5GPL0"/>
<accession>D5GPL0</accession>
<evidence type="ECO:0000313" key="1">
    <source>
        <dbReference type="EMBL" id="CAZ86453.1"/>
    </source>
</evidence>
<dbReference type="OMA" id="FRRKWGH"/>
<dbReference type="Proteomes" id="UP000006911">
    <property type="component" value="Unassembled WGS sequence"/>
</dbReference>
<reference evidence="1 2" key="1">
    <citation type="journal article" date="2010" name="Nature">
        <title>Perigord black truffle genome uncovers evolutionary origins and mechanisms of symbiosis.</title>
        <authorList>
            <person name="Martin F."/>
            <person name="Kohler A."/>
            <person name="Murat C."/>
            <person name="Balestrini R."/>
            <person name="Coutinho P.M."/>
            <person name="Jaillon O."/>
            <person name="Montanini B."/>
            <person name="Morin E."/>
            <person name="Noel B."/>
            <person name="Percudani R."/>
            <person name="Porcel B."/>
            <person name="Rubini A."/>
            <person name="Amicucci A."/>
            <person name="Amselem J."/>
            <person name="Anthouard V."/>
            <person name="Arcioni S."/>
            <person name="Artiguenave F."/>
            <person name="Aury J.M."/>
            <person name="Ballario P."/>
            <person name="Bolchi A."/>
            <person name="Brenna A."/>
            <person name="Brun A."/>
            <person name="Buee M."/>
            <person name="Cantarel B."/>
            <person name="Chevalier G."/>
            <person name="Couloux A."/>
            <person name="Da Silva C."/>
            <person name="Denoeud F."/>
            <person name="Duplessis S."/>
            <person name="Ghignone S."/>
            <person name="Hilselberger B."/>
            <person name="Iotti M."/>
            <person name="Marcais B."/>
            <person name="Mello A."/>
            <person name="Miranda M."/>
            <person name="Pacioni G."/>
            <person name="Quesneville H."/>
            <person name="Riccioni C."/>
            <person name="Ruotolo R."/>
            <person name="Splivallo R."/>
            <person name="Stocchi V."/>
            <person name="Tisserant E."/>
            <person name="Viscomi A.R."/>
            <person name="Zambonelli A."/>
            <person name="Zampieri E."/>
            <person name="Henrissat B."/>
            <person name="Lebrun M.H."/>
            <person name="Paolocci F."/>
            <person name="Bonfante P."/>
            <person name="Ottonello S."/>
            <person name="Wincker P."/>
        </authorList>
    </citation>
    <scope>NUCLEOTIDE SEQUENCE [LARGE SCALE GENOMIC DNA]</scope>
    <source>
        <strain evidence="1 2">Mel28</strain>
    </source>
</reference>
<protein>
    <submittedName>
        <fullName evidence="1">(Perigord truffle) hypothetical protein</fullName>
    </submittedName>
</protein>
<dbReference type="EMBL" id="FN430376">
    <property type="protein sequence ID" value="CAZ86453.1"/>
    <property type="molecule type" value="Genomic_DNA"/>
</dbReference>
<organism evidence="1 2">
    <name type="scientific">Tuber melanosporum (strain Mel28)</name>
    <name type="common">Perigord black truffle</name>
    <dbReference type="NCBI Taxonomy" id="656061"/>
    <lineage>
        <taxon>Eukaryota</taxon>
        <taxon>Fungi</taxon>
        <taxon>Dikarya</taxon>
        <taxon>Ascomycota</taxon>
        <taxon>Pezizomycotina</taxon>
        <taxon>Pezizomycetes</taxon>
        <taxon>Pezizales</taxon>
        <taxon>Tuberaceae</taxon>
        <taxon>Tuber</taxon>
    </lineage>
</organism>
<dbReference type="RefSeq" id="XP_002842262.1">
    <property type="nucleotide sequence ID" value="XM_002842216.1"/>
</dbReference>
<dbReference type="AlphaFoldDB" id="D5GPL0"/>
<dbReference type="KEGG" id="tml:GSTUM_00011896001"/>
<sequence>MPFVDPTPGPKPAVEIFPAAVDGRIPQILAVNKPPKSHHPTPLFIGFTRNWPILQQSVVSYITAGWPPVDIYVVDNTGTMDSNELGLLTLQNPFFIDYPRLRALGVNIITAPTLLSFAQLQNFFLYTAIRRNWGHYYWSHMDSAVLSDEEQHPYRSLYQRIVENWSSMDKTEKWAIKLFEYDYLALVNVAAYKDVGGWDTQIPFYTTDCDFHARLRMKNYTITEEKVGHIFDVGATVPDLSVFYPGTANEPLNGERFKYLRKLLDDFQSSKNKEKSDRNFWQAAQLGGKGEPFYRNPVGFEKAMQHWIETGRTVYAEKWGHRECDIWEIGKEIDKAWEYKEDWLV</sequence>
<dbReference type="eggNOG" id="ENOG502QRTD">
    <property type="taxonomic scope" value="Eukaryota"/>
</dbReference>
<dbReference type="InParanoid" id="D5GPL0"/>
<gene>
    <name evidence="1" type="ORF">GSTUM_00011896001</name>
</gene>
<dbReference type="SUPFAM" id="SSF53448">
    <property type="entry name" value="Nucleotide-diphospho-sugar transferases"/>
    <property type="match status" value="1"/>
</dbReference>
<keyword evidence="2" id="KW-1185">Reference proteome</keyword>
<name>D5GPL0_TUBMM</name>
<proteinExistence type="predicted"/>
<dbReference type="HOGENOM" id="CLU_031065_1_0_1"/>
<dbReference type="InterPro" id="IPR029044">
    <property type="entry name" value="Nucleotide-diphossugar_trans"/>
</dbReference>